<reference evidence="3" key="1">
    <citation type="journal article" date="2017" name="Mol. Microbiol.">
        <title>Nuclear localization of a putative Phytophthora sojae bZIP1 transcription factor is mediated by multiple targeting motifs.</title>
        <authorList>
            <person name="Fang Y."/>
            <person name="Tyler B.M."/>
        </authorList>
    </citation>
    <scope>NUCLEOTIDE SEQUENCE</scope>
    <source>
        <strain evidence="3">P6497</strain>
    </source>
</reference>
<evidence type="ECO:0000256" key="2">
    <source>
        <dbReference type="SAM" id="MobiDB-lite"/>
    </source>
</evidence>
<gene>
    <name evidence="3" type="primary">bZIP1</name>
</gene>
<evidence type="ECO:0000313" key="3">
    <source>
        <dbReference type="EMBL" id="AQT03451.1"/>
    </source>
</evidence>
<accession>A0A1S6KJP6</accession>
<evidence type="ECO:0000256" key="1">
    <source>
        <dbReference type="SAM" id="Coils"/>
    </source>
</evidence>
<dbReference type="CDD" id="cd14686">
    <property type="entry name" value="bZIP"/>
    <property type="match status" value="1"/>
</dbReference>
<name>A0A1S6KJP6_PHYSO</name>
<keyword evidence="1" id="KW-0175">Coiled coil</keyword>
<dbReference type="VEuPathDB" id="FungiDB:PHYSODRAFT_479772"/>
<feature type="coiled-coil region" evidence="1">
    <location>
        <begin position="137"/>
        <end position="171"/>
    </location>
</feature>
<dbReference type="AlphaFoldDB" id="A0A1S6KJP6"/>
<feature type="region of interest" description="Disordered" evidence="2">
    <location>
        <begin position="95"/>
        <end position="126"/>
    </location>
</feature>
<organism evidence="3">
    <name type="scientific">Phytophthora sojae</name>
    <name type="common">Soybean stem and root rot agent</name>
    <name type="synonym">Phytophthora megasperma f. sp. glycines</name>
    <dbReference type="NCBI Taxonomy" id="67593"/>
    <lineage>
        <taxon>Eukaryota</taxon>
        <taxon>Sar</taxon>
        <taxon>Stramenopiles</taxon>
        <taxon>Oomycota</taxon>
        <taxon>Peronosporomycetes</taxon>
        <taxon>Peronosporales</taxon>
        <taxon>Peronosporaceae</taxon>
        <taxon>Phytophthora</taxon>
    </lineage>
</organism>
<sequence length="369" mass="41372">MSRYPFAAPKPLSDGLVGLVLPRAPAGRRYSGDASAAAAPFQAPVTPFSAARRSAASLRDEFRATGDATHALLTLTAAETTQPFLRAEAEKAPMLTMTSTATSSNSVKTKDMHKRKREDDTKVRRREQCRANQARYRDKQRNAQLQLEQNVELLHQEVSNLKRRYQDLSSRERSSQSPWSIVAEVFHLLESSYRSPWRMTSTKEMMSHPQTRLTLAVLERAFAHDAAMGERRGADALMEQLRLYSQCFGDPRLQLKRIESVFAGVMAARVRLSVTVTEFTLKHVFPHPEAKGGEANGQRLYERLLGQRLDLDCTMNFLFDDLSCRVARLETKVDLMTPLLRVLGSLKDVASVLENARVSSECTIGSLTD</sequence>
<feature type="compositionally biased region" description="Basic and acidic residues" evidence="2">
    <location>
        <begin position="117"/>
        <end position="126"/>
    </location>
</feature>
<feature type="compositionally biased region" description="Polar residues" evidence="2">
    <location>
        <begin position="96"/>
        <end position="107"/>
    </location>
</feature>
<proteinExistence type="evidence at transcript level"/>
<protein>
    <submittedName>
        <fullName evidence="3">BZIP transcription factor 1</fullName>
    </submittedName>
</protein>
<dbReference type="EMBL" id="KY624590">
    <property type="protein sequence ID" value="AQT03451.1"/>
    <property type="molecule type" value="mRNA"/>
</dbReference>